<feature type="domain" description="ATP-grasp" evidence="2">
    <location>
        <begin position="123"/>
        <end position="316"/>
    </location>
</feature>
<evidence type="ECO:0000256" key="1">
    <source>
        <dbReference type="PROSITE-ProRule" id="PRU00409"/>
    </source>
</evidence>
<gene>
    <name evidence="3" type="ORF">OSR52_14240</name>
</gene>
<comment type="caution">
    <text evidence="3">The sequence shown here is derived from an EMBL/GenBank/DDBJ whole genome shotgun (WGS) entry which is preliminary data.</text>
</comment>
<proteinExistence type="predicted"/>
<keyword evidence="1" id="KW-0067">ATP-binding</keyword>
<protein>
    <recommendedName>
        <fullName evidence="2">ATP-grasp domain-containing protein</fullName>
    </recommendedName>
</protein>
<dbReference type="EMBL" id="JAPMUA010000005">
    <property type="protein sequence ID" value="MDG3587031.1"/>
    <property type="molecule type" value="Genomic_DNA"/>
</dbReference>
<accession>A0ABT6FVB8</accession>
<dbReference type="Gene3D" id="3.40.50.20">
    <property type="match status" value="1"/>
</dbReference>
<dbReference type="RefSeq" id="WP_277900703.1">
    <property type="nucleotide sequence ID" value="NZ_JAPMUA010000005.1"/>
</dbReference>
<dbReference type="Gene3D" id="3.30.470.20">
    <property type="entry name" value="ATP-grasp fold, B domain"/>
    <property type="match status" value="1"/>
</dbReference>
<evidence type="ECO:0000313" key="3">
    <source>
        <dbReference type="EMBL" id="MDG3587031.1"/>
    </source>
</evidence>
<organism evidence="3 4">
    <name type="scientific">Galbibacter pacificus</name>
    <dbReference type="NCBI Taxonomy" id="2996052"/>
    <lineage>
        <taxon>Bacteria</taxon>
        <taxon>Pseudomonadati</taxon>
        <taxon>Bacteroidota</taxon>
        <taxon>Flavobacteriia</taxon>
        <taxon>Flavobacteriales</taxon>
        <taxon>Flavobacteriaceae</taxon>
        <taxon>Galbibacter</taxon>
    </lineage>
</organism>
<reference evidence="3" key="1">
    <citation type="submission" date="2022-11" db="EMBL/GenBank/DDBJ databases">
        <title>High-quality draft genome sequence of Galbibacter sp. strain CMA-7.</title>
        <authorList>
            <person name="Wei L."/>
            <person name="Dong C."/>
            <person name="Shao Z."/>
        </authorList>
    </citation>
    <scope>NUCLEOTIDE SEQUENCE</scope>
    <source>
        <strain evidence="3">CMA-7</strain>
    </source>
</reference>
<evidence type="ECO:0000313" key="4">
    <source>
        <dbReference type="Proteomes" id="UP001153642"/>
    </source>
</evidence>
<dbReference type="PROSITE" id="PS50975">
    <property type="entry name" value="ATP_GRASP"/>
    <property type="match status" value="1"/>
</dbReference>
<dbReference type="SUPFAM" id="SSF56059">
    <property type="entry name" value="Glutathione synthetase ATP-binding domain-like"/>
    <property type="match status" value="1"/>
</dbReference>
<name>A0ABT6FVB8_9FLAO</name>
<keyword evidence="4" id="KW-1185">Reference proteome</keyword>
<dbReference type="InterPro" id="IPR011761">
    <property type="entry name" value="ATP-grasp"/>
</dbReference>
<dbReference type="Proteomes" id="UP001153642">
    <property type="component" value="Unassembled WGS sequence"/>
</dbReference>
<keyword evidence="1" id="KW-0547">Nucleotide-binding</keyword>
<evidence type="ECO:0000259" key="2">
    <source>
        <dbReference type="PROSITE" id="PS50975"/>
    </source>
</evidence>
<sequence>MAINVLINGVGGPTPRSIARSLHRYSNMEYTIIGTDINPRAHGLYEKDLYHETYVIPPAGNPAYWSAINNIIEKHDIEIAIVQPEMEVLEWTKYKKEGGIWPCKVFLPDHAIVENLIDKALMTNILKKVGVVPASITIDPLNIDYSAIEQQLPYPFWIRSTSGSSGLGSLKVKDKASLKNWITINPKVNEFIASTFLPGRNLACKLLFHKGKLLRAACGERVNYIMSKVAPSGITGNTSFGRLLNEPKLIDASVKALELISIHTGQELHGFFTADFKEDQNGTPFITEINVRMVAFNMSFAAGGANFSEDIIRILTEDSTFDYSYKMYEFEKDLIFLRDVDAEPKLMKETELLKPYNLNTFSMR</sequence>